<evidence type="ECO:0000313" key="13">
    <source>
        <dbReference type="Proteomes" id="UP000002258"/>
    </source>
</evidence>
<accession>A3LPU3</accession>
<keyword evidence="6 10" id="KW-0472">Membrane</keyword>
<dbReference type="InterPro" id="IPR005629">
    <property type="entry name" value="Skn1/Kre6/Sbg1"/>
</dbReference>
<reference evidence="12 13" key="1">
    <citation type="journal article" date="2007" name="Nat. Biotechnol.">
        <title>Genome sequence of the lignocellulose-bioconverting and xylose-fermenting yeast Pichia stipitis.</title>
        <authorList>
            <person name="Jeffries T.W."/>
            <person name="Grigoriev I.V."/>
            <person name="Grimwood J."/>
            <person name="Laplaza J.M."/>
            <person name="Aerts A."/>
            <person name="Salamov A."/>
            <person name="Schmutz J."/>
            <person name="Lindquist E."/>
            <person name="Dehal P."/>
            <person name="Shapiro H."/>
            <person name="Jin Y.S."/>
            <person name="Passoth V."/>
            <person name="Richardson P.M."/>
        </authorList>
    </citation>
    <scope>NUCLEOTIDE SEQUENCE [LARGE SCALE GENOMIC DNA]</scope>
    <source>
        <strain evidence="13">ATCC 58785 / CBS 6054 / NBRC 10063 / NRRL Y-11545</strain>
    </source>
</reference>
<feature type="domain" description="GH16" evidence="11">
    <location>
        <begin position="239"/>
        <end position="607"/>
    </location>
</feature>
<keyword evidence="5 10" id="KW-1133">Transmembrane helix</keyword>
<dbReference type="SUPFAM" id="SSF49899">
    <property type="entry name" value="Concanavalin A-like lectins/glucanases"/>
    <property type="match status" value="1"/>
</dbReference>
<sequence>MARRDLTYNEPKTGTNADNPFESTEADSSSLESRQPSTNSSSYSSSPTDQMNTQYGRPFHTFLNGSGGSHSGTNSMSQSLSQPQPSTIVPSEYDRYPTMAGSRVVSSSSLQNLNKMAVSKNDGDSSSVSSGPLSYDFSPFGGYPASSFPLYIDEKEPDDYLHNPDPVKDAEYDKNRFVYDLKTLDKRALGGLLGVIFLLVAAICVFVVLPVLTFSRAGVHYTPEEYEILTHYQYPLLSAIRTNLVDPDTPSDALTIKAQDGSNWSLVFSDEFNAEGRTFYDGDDQFFTAPDLHYDATKDLEWYSPDAVSTQNGTLNLRMDAFKNHDLFYRSGMLQSWNKFCFTQGRIELSARLPNYGDVSGLWPGMWTMGNLGRPGYLATTYGVWPYAYDECDAGITYNQSSPDGISYLPGQRLNKCTCSGADHPNPGVGRGAPEIDVIEAEVATDKNHVNPNIGVASQSMQIAPMDIWYYPDYDFIEVYNASVTSMNTYTGGPFQQAISGVTNLNISWYERGAYGHNFQYYGFEYLNDDKDGYVTWFVGKDPTFTLFVNALHPNGNVGWRQISKEPMSIIMNFGISNNWAYIDWPSLVFPATFRIDYVRVYQPPDQVNVGCDPEDYPTYDYIQSHLNIYSNVNLTKYEDGGYTFPKNKIVGC</sequence>
<keyword evidence="3 10" id="KW-0812">Transmembrane</keyword>
<evidence type="ECO:0000256" key="1">
    <source>
        <dbReference type="ARBA" id="ARBA00004606"/>
    </source>
</evidence>
<protein>
    <submittedName>
        <fullName evidence="12">Glucan synthase subunit involved in cell wall assembly</fullName>
    </submittedName>
</protein>
<dbReference type="Gene3D" id="2.60.120.200">
    <property type="match status" value="1"/>
</dbReference>
<evidence type="ECO:0000256" key="9">
    <source>
        <dbReference type="SAM" id="MobiDB-lite"/>
    </source>
</evidence>
<dbReference type="OrthoDB" id="412647at2759"/>
<evidence type="ECO:0000256" key="10">
    <source>
        <dbReference type="SAM" id="Phobius"/>
    </source>
</evidence>
<comment type="similarity">
    <text evidence="2">Belongs to the SKN1/KRE6 family.</text>
</comment>
<dbReference type="InterPro" id="IPR000757">
    <property type="entry name" value="Beta-glucanase-like"/>
</dbReference>
<evidence type="ECO:0000256" key="6">
    <source>
        <dbReference type="ARBA" id="ARBA00023136"/>
    </source>
</evidence>
<comment type="subcellular location">
    <subcellularLocation>
        <location evidence="1">Membrane</location>
        <topology evidence="1">Single-pass type II membrane protein</topology>
    </subcellularLocation>
</comment>
<dbReference type="PANTHER" id="PTHR31361:SF1">
    <property type="entry name" value="BETA-GLUCAN SYNTHESIS-ASSOCIATED PROTEIN KRE6-RELATED"/>
    <property type="match status" value="1"/>
</dbReference>
<dbReference type="GO" id="GO:0031505">
    <property type="term" value="P:fungal-type cell wall organization"/>
    <property type="evidence" value="ECO:0007669"/>
    <property type="project" value="TreeGrafter"/>
</dbReference>
<evidence type="ECO:0000256" key="5">
    <source>
        <dbReference type="ARBA" id="ARBA00022989"/>
    </source>
</evidence>
<dbReference type="GeneID" id="4836730"/>
<feature type="compositionally biased region" description="Low complexity" evidence="9">
    <location>
        <begin position="71"/>
        <end position="86"/>
    </location>
</feature>
<feature type="compositionally biased region" description="Polar residues" evidence="9">
    <location>
        <begin position="10"/>
        <end position="32"/>
    </location>
</feature>
<organism evidence="12 13">
    <name type="scientific">Scheffersomyces stipitis (strain ATCC 58785 / CBS 6054 / NBRC 10063 / NRRL Y-11545)</name>
    <name type="common">Yeast</name>
    <name type="synonym">Pichia stipitis</name>
    <dbReference type="NCBI Taxonomy" id="322104"/>
    <lineage>
        <taxon>Eukaryota</taxon>
        <taxon>Fungi</taxon>
        <taxon>Dikarya</taxon>
        <taxon>Ascomycota</taxon>
        <taxon>Saccharomycotina</taxon>
        <taxon>Pichiomycetes</taxon>
        <taxon>Debaryomycetaceae</taxon>
        <taxon>Scheffersomyces</taxon>
    </lineage>
</organism>
<evidence type="ECO:0000256" key="8">
    <source>
        <dbReference type="ARBA" id="ARBA00023316"/>
    </source>
</evidence>
<dbReference type="OMA" id="PYNYQYE"/>
<dbReference type="GO" id="GO:0015926">
    <property type="term" value="F:glucosidase activity"/>
    <property type="evidence" value="ECO:0007669"/>
    <property type="project" value="TreeGrafter"/>
</dbReference>
<dbReference type="FunCoup" id="A3LPU3">
    <property type="interactions" value="193"/>
</dbReference>
<dbReference type="InterPro" id="IPR013320">
    <property type="entry name" value="ConA-like_dom_sf"/>
</dbReference>
<keyword evidence="4" id="KW-0735">Signal-anchor</keyword>
<dbReference type="GO" id="GO:0006078">
    <property type="term" value="P:(1-&gt;6)-beta-D-glucan biosynthetic process"/>
    <property type="evidence" value="ECO:0007669"/>
    <property type="project" value="TreeGrafter"/>
</dbReference>
<gene>
    <name evidence="12" type="primary">KRE7</name>
    <name evidence="12" type="ORF">PICST_65263</name>
</gene>
<feature type="transmembrane region" description="Helical" evidence="10">
    <location>
        <begin position="189"/>
        <end position="212"/>
    </location>
</feature>
<name>A3LPU3_PICST</name>
<dbReference type="RefSeq" id="XP_001382588.2">
    <property type="nucleotide sequence ID" value="XM_001382551.1"/>
</dbReference>
<dbReference type="eggNOG" id="ENOG502QR13">
    <property type="taxonomic scope" value="Eukaryota"/>
</dbReference>
<dbReference type="EMBL" id="CP000496">
    <property type="protein sequence ID" value="ABN64559.2"/>
    <property type="molecule type" value="Genomic_DNA"/>
</dbReference>
<dbReference type="FunFam" id="2.60.120.200:FF:000140">
    <property type="entry name" value="Beta-glucan synthesis-associated protein"/>
    <property type="match status" value="1"/>
</dbReference>
<evidence type="ECO:0000256" key="7">
    <source>
        <dbReference type="ARBA" id="ARBA00023180"/>
    </source>
</evidence>
<dbReference type="GO" id="GO:0005789">
    <property type="term" value="C:endoplasmic reticulum membrane"/>
    <property type="evidence" value="ECO:0007669"/>
    <property type="project" value="TreeGrafter"/>
</dbReference>
<keyword evidence="7" id="KW-0325">Glycoprotein</keyword>
<evidence type="ECO:0000313" key="12">
    <source>
        <dbReference type="EMBL" id="ABN64559.2"/>
    </source>
</evidence>
<dbReference type="HOGENOM" id="CLU_010811_4_3_1"/>
<keyword evidence="13" id="KW-1185">Reference proteome</keyword>
<dbReference type="GO" id="GO:0005886">
    <property type="term" value="C:plasma membrane"/>
    <property type="evidence" value="ECO:0007669"/>
    <property type="project" value="TreeGrafter"/>
</dbReference>
<evidence type="ECO:0000256" key="3">
    <source>
        <dbReference type="ARBA" id="ARBA00022692"/>
    </source>
</evidence>
<evidence type="ECO:0000256" key="2">
    <source>
        <dbReference type="ARBA" id="ARBA00010962"/>
    </source>
</evidence>
<dbReference type="STRING" id="322104.A3LPU3"/>
<evidence type="ECO:0000259" key="11">
    <source>
        <dbReference type="PROSITE" id="PS51762"/>
    </source>
</evidence>
<dbReference type="Pfam" id="PF03935">
    <property type="entry name" value="SKN1_KRE6_Sbg1"/>
    <property type="match status" value="1"/>
</dbReference>
<evidence type="ECO:0000256" key="4">
    <source>
        <dbReference type="ARBA" id="ARBA00022968"/>
    </source>
</evidence>
<keyword evidence="8" id="KW-0961">Cell wall biogenesis/degradation</keyword>
<dbReference type="PANTHER" id="PTHR31361">
    <property type="entry name" value="BETA-GLUCAN SYNTHESIS-ASSOCIATED PROTEIN KRE6-RELATED"/>
    <property type="match status" value="1"/>
</dbReference>
<proteinExistence type="inferred from homology"/>
<dbReference type="AlphaFoldDB" id="A3LPU3"/>
<dbReference type="InParanoid" id="A3LPU3"/>
<dbReference type="PROSITE" id="PS51762">
    <property type="entry name" value="GH16_2"/>
    <property type="match status" value="1"/>
</dbReference>
<dbReference type="Proteomes" id="UP000002258">
    <property type="component" value="Chromosome 2"/>
</dbReference>
<feature type="compositionally biased region" description="Low complexity" evidence="9">
    <location>
        <begin position="33"/>
        <end position="46"/>
    </location>
</feature>
<feature type="region of interest" description="Disordered" evidence="9">
    <location>
        <begin position="1"/>
        <end position="94"/>
    </location>
</feature>
<dbReference type="CDD" id="cd02180">
    <property type="entry name" value="GH16_fungal_KRE6_glucanase"/>
    <property type="match status" value="1"/>
</dbReference>
<dbReference type="KEGG" id="pic:PICST_65263"/>